<dbReference type="InterPro" id="IPR022761">
    <property type="entry name" value="Fumarate_lyase_N"/>
</dbReference>
<dbReference type="EMBL" id="JACIBT010000001">
    <property type="protein sequence ID" value="MBB3666736.1"/>
    <property type="molecule type" value="Genomic_DNA"/>
</dbReference>
<dbReference type="PANTHER" id="PTHR43814">
    <property type="entry name" value="ARGININOSUCCINATE LYASE"/>
    <property type="match status" value="1"/>
</dbReference>
<keyword evidence="6" id="KW-0963">Cytoplasm</keyword>
<comment type="subcellular location">
    <subcellularLocation>
        <location evidence="6">Cytoplasm</location>
    </subcellularLocation>
</comment>
<keyword evidence="11" id="KW-1185">Reference proteome</keyword>
<dbReference type="AlphaFoldDB" id="A0A7W5U013"/>
<organism evidence="10 11">
    <name type="scientific">Garicola koreensis</name>
    <dbReference type="NCBI Taxonomy" id="1262554"/>
    <lineage>
        <taxon>Bacteria</taxon>
        <taxon>Bacillati</taxon>
        <taxon>Actinomycetota</taxon>
        <taxon>Actinomycetes</taxon>
        <taxon>Micrococcales</taxon>
        <taxon>Micrococcaceae</taxon>
        <taxon>Garicola</taxon>
    </lineage>
</organism>
<evidence type="ECO:0000256" key="2">
    <source>
        <dbReference type="ARBA" id="ARBA00012338"/>
    </source>
</evidence>
<dbReference type="SUPFAM" id="SSF48557">
    <property type="entry name" value="L-aspartase-like"/>
    <property type="match status" value="1"/>
</dbReference>
<dbReference type="PROSITE" id="PS00163">
    <property type="entry name" value="FUMARATE_LYASES"/>
    <property type="match status" value="1"/>
</dbReference>
<dbReference type="InterPro" id="IPR009049">
    <property type="entry name" value="Argininosuccinate_lyase"/>
</dbReference>
<keyword evidence="3 6" id="KW-0055">Arginine biosynthesis</keyword>
<name>A0A7W5U013_9MICC</name>
<reference evidence="10 11" key="1">
    <citation type="submission" date="2020-08" db="EMBL/GenBank/DDBJ databases">
        <title>Sequencing the genomes of 1000 actinobacteria strains.</title>
        <authorList>
            <person name="Klenk H.-P."/>
        </authorList>
    </citation>
    <scope>NUCLEOTIDE SEQUENCE [LARGE SCALE GENOMIC DNA]</scope>
    <source>
        <strain evidence="10 11">DSM 28238</strain>
    </source>
</reference>
<dbReference type="Gene3D" id="1.10.275.10">
    <property type="entry name" value="Fumarase/aspartase (N-terminal domain)"/>
    <property type="match status" value="1"/>
</dbReference>
<keyword evidence="4 6" id="KW-0028">Amino-acid biosynthesis</keyword>
<keyword evidence="5 6" id="KW-0456">Lyase</keyword>
<dbReference type="GO" id="GO:0004056">
    <property type="term" value="F:argininosuccinate lyase activity"/>
    <property type="evidence" value="ECO:0007669"/>
    <property type="project" value="UniProtKB-UniRule"/>
</dbReference>
<dbReference type="InterPro" id="IPR020557">
    <property type="entry name" value="Fumarate_lyase_CS"/>
</dbReference>
<dbReference type="NCBIfam" id="TIGR00838">
    <property type="entry name" value="argH"/>
    <property type="match status" value="1"/>
</dbReference>
<sequence length="498" mass="53709">MAQGNQDERSHQEERTGTNEGSLWGGRFAAGPADVMAALSKSTHFDWKLARYDIAGSKAHARVLHRAQLLSDDELARMLSALNRLEDDVVSGRFTPAASDEDVHGALERGLLERAGEELGGKLRAGRSRNDQIATMVRMYLRDASRDIAAGVLDVVDALVAQAQKHPNAPMPGRTHLQHAQPVLLAHHLLAHAWPLLRDVQRLRDLDARLAYSPYGSGALAGSSLGLDPSHVAQELGFTAPVENSIDGTASRDLVAEFSWVTAMIGIDLSRISEEVIIWATKEFAFVTLDDAYSTGSSIMPQKKNPDIAELARGKSGRLIGDLTGLLATLKALPLAYNRDLQEDKEPAFDAVDTLEMLLPAVSGMIATLTFHPERMAELAPQGFSLATDVAEWLVRQGVAFRVAHEVAGECVRACEQHSPAKELHELTDQELADIHPALTPNVREVLTVQGSLASRDGLGGTAPVRVAEQGASAQERAAEFRAELADLSPLLAADRTG</sequence>
<evidence type="ECO:0000313" key="11">
    <source>
        <dbReference type="Proteomes" id="UP000547528"/>
    </source>
</evidence>
<dbReference type="GO" id="GO:0042450">
    <property type="term" value="P:L-arginine biosynthetic process via ornithine"/>
    <property type="evidence" value="ECO:0007669"/>
    <property type="project" value="UniProtKB-UniRule"/>
</dbReference>
<gene>
    <name evidence="6" type="primary">argH</name>
    <name evidence="10" type="ORF">FHX47_000329</name>
</gene>
<dbReference type="InterPro" id="IPR008948">
    <property type="entry name" value="L-Aspartase-like"/>
</dbReference>
<dbReference type="Gene3D" id="1.10.40.30">
    <property type="entry name" value="Fumarase/aspartase (C-terminal domain)"/>
    <property type="match status" value="1"/>
</dbReference>
<feature type="region of interest" description="Disordered" evidence="7">
    <location>
        <begin position="1"/>
        <end position="25"/>
    </location>
</feature>
<evidence type="ECO:0000256" key="4">
    <source>
        <dbReference type="ARBA" id="ARBA00022605"/>
    </source>
</evidence>
<evidence type="ECO:0000256" key="5">
    <source>
        <dbReference type="ARBA" id="ARBA00023239"/>
    </source>
</evidence>
<evidence type="ECO:0000256" key="6">
    <source>
        <dbReference type="HAMAP-Rule" id="MF_00006"/>
    </source>
</evidence>
<evidence type="ECO:0000259" key="9">
    <source>
        <dbReference type="Pfam" id="PF14698"/>
    </source>
</evidence>
<dbReference type="UniPathway" id="UPA00068">
    <property type="reaction ID" value="UER00114"/>
</dbReference>
<dbReference type="Gene3D" id="1.20.200.10">
    <property type="entry name" value="Fumarase/aspartase (Central domain)"/>
    <property type="match status" value="1"/>
</dbReference>
<dbReference type="InterPro" id="IPR000362">
    <property type="entry name" value="Fumarate_lyase_fam"/>
</dbReference>
<dbReference type="HAMAP" id="MF_00006">
    <property type="entry name" value="Arg_succ_lyase"/>
    <property type="match status" value="1"/>
</dbReference>
<comment type="similarity">
    <text evidence="6">Belongs to the lyase 1 family. Argininosuccinate lyase subfamily.</text>
</comment>
<evidence type="ECO:0000259" key="8">
    <source>
        <dbReference type="Pfam" id="PF00206"/>
    </source>
</evidence>
<accession>A0A7W5U013</accession>
<dbReference type="RefSeq" id="WP_183357148.1">
    <property type="nucleotide sequence ID" value="NZ_BAABKR010000005.1"/>
</dbReference>
<dbReference type="GO" id="GO:0005829">
    <property type="term" value="C:cytosol"/>
    <property type="evidence" value="ECO:0007669"/>
    <property type="project" value="TreeGrafter"/>
</dbReference>
<dbReference type="InterPro" id="IPR024083">
    <property type="entry name" value="Fumarase/histidase_N"/>
</dbReference>
<dbReference type="Pfam" id="PF00206">
    <property type="entry name" value="Lyase_1"/>
    <property type="match status" value="1"/>
</dbReference>
<dbReference type="PRINTS" id="PR00149">
    <property type="entry name" value="FUMRATELYASE"/>
</dbReference>
<feature type="compositionally biased region" description="Basic and acidic residues" evidence="7">
    <location>
        <begin position="1"/>
        <end position="17"/>
    </location>
</feature>
<evidence type="ECO:0000313" key="10">
    <source>
        <dbReference type="EMBL" id="MBB3666736.1"/>
    </source>
</evidence>
<dbReference type="FunFam" id="1.10.40.30:FF:000001">
    <property type="entry name" value="Argininosuccinate lyase"/>
    <property type="match status" value="1"/>
</dbReference>
<comment type="caution">
    <text evidence="10">The sequence shown here is derived from an EMBL/GenBank/DDBJ whole genome shotgun (WGS) entry which is preliminary data.</text>
</comment>
<dbReference type="Proteomes" id="UP000547528">
    <property type="component" value="Unassembled WGS sequence"/>
</dbReference>
<dbReference type="EC" id="4.3.2.1" evidence="2 6"/>
<dbReference type="PRINTS" id="PR00145">
    <property type="entry name" value="ARGSUCLYASE"/>
</dbReference>
<dbReference type="Pfam" id="PF14698">
    <property type="entry name" value="ASL_C2"/>
    <property type="match status" value="1"/>
</dbReference>
<proteinExistence type="inferred from homology"/>
<dbReference type="CDD" id="cd01359">
    <property type="entry name" value="Argininosuccinate_lyase"/>
    <property type="match status" value="1"/>
</dbReference>
<comment type="pathway">
    <text evidence="1 6">Amino-acid biosynthesis; L-arginine biosynthesis; L-arginine from L-ornithine and carbamoyl phosphate: step 3/3.</text>
</comment>
<comment type="catalytic activity">
    <reaction evidence="6">
        <text>2-(N(omega)-L-arginino)succinate = fumarate + L-arginine</text>
        <dbReference type="Rhea" id="RHEA:24020"/>
        <dbReference type="ChEBI" id="CHEBI:29806"/>
        <dbReference type="ChEBI" id="CHEBI:32682"/>
        <dbReference type="ChEBI" id="CHEBI:57472"/>
        <dbReference type="EC" id="4.3.2.1"/>
    </reaction>
</comment>
<dbReference type="InterPro" id="IPR029419">
    <property type="entry name" value="Arg_succ_lyase_C"/>
</dbReference>
<evidence type="ECO:0000256" key="3">
    <source>
        <dbReference type="ARBA" id="ARBA00022571"/>
    </source>
</evidence>
<evidence type="ECO:0000256" key="1">
    <source>
        <dbReference type="ARBA" id="ARBA00004941"/>
    </source>
</evidence>
<feature type="domain" description="Fumarate lyase N-terminal" evidence="8">
    <location>
        <begin position="34"/>
        <end position="321"/>
    </location>
</feature>
<evidence type="ECO:0000256" key="7">
    <source>
        <dbReference type="SAM" id="MobiDB-lite"/>
    </source>
</evidence>
<protein>
    <recommendedName>
        <fullName evidence="2 6">Argininosuccinate lyase</fullName>
        <shortName evidence="6">ASAL</shortName>
        <ecNumber evidence="2 6">4.3.2.1</ecNumber>
    </recommendedName>
    <alternativeName>
        <fullName evidence="6">Arginosuccinase</fullName>
    </alternativeName>
</protein>
<feature type="domain" description="Argininosuccinate lyase C-terminal" evidence="9">
    <location>
        <begin position="384"/>
        <end position="453"/>
    </location>
</feature>
<dbReference type="FunFam" id="1.20.200.10:FF:000015">
    <property type="entry name" value="argininosuccinate lyase isoform X2"/>
    <property type="match status" value="1"/>
</dbReference>
<dbReference type="PANTHER" id="PTHR43814:SF1">
    <property type="entry name" value="ARGININOSUCCINATE LYASE"/>
    <property type="match status" value="1"/>
</dbReference>